<evidence type="ECO:0000256" key="6">
    <source>
        <dbReference type="SAM" id="MobiDB-lite"/>
    </source>
</evidence>
<dbReference type="EC" id="2.1.1.221" evidence="1"/>
<protein>
    <recommendedName>
        <fullName evidence="1">tRNA (guanine(9)-N(1))-methyltransferase</fullName>
        <ecNumber evidence="1">2.1.1.221</ecNumber>
    </recommendedName>
</protein>
<comment type="caution">
    <text evidence="8">The sequence shown here is derived from an EMBL/GenBank/DDBJ whole genome shotgun (WGS) entry which is preliminary data.</text>
</comment>
<dbReference type="InterPro" id="IPR028564">
    <property type="entry name" value="MT_TRM10-typ"/>
</dbReference>
<dbReference type="PANTHER" id="PTHR13563:SF13">
    <property type="entry name" value="TRNA METHYLTRANSFERASE 10 HOMOLOG A"/>
    <property type="match status" value="1"/>
</dbReference>
<dbReference type="PANTHER" id="PTHR13563">
    <property type="entry name" value="TRNA (GUANINE-9-) METHYLTRANSFERASE"/>
    <property type="match status" value="1"/>
</dbReference>
<feature type="domain" description="SAM-dependent MTase TRM10-type" evidence="7">
    <location>
        <begin position="43"/>
        <end position="233"/>
    </location>
</feature>
<evidence type="ECO:0000313" key="8">
    <source>
        <dbReference type="EMBL" id="KAK1444975.1"/>
    </source>
</evidence>
<comment type="catalytic activity">
    <reaction evidence="5">
        <text>guanosine(9) in tRNA + S-adenosyl-L-methionine = N(1)-methylguanosine(9) in tRNA + S-adenosyl-L-homocysteine + H(+)</text>
        <dbReference type="Rhea" id="RHEA:43156"/>
        <dbReference type="Rhea" id="RHEA-COMP:10367"/>
        <dbReference type="Rhea" id="RHEA-COMP:10368"/>
        <dbReference type="ChEBI" id="CHEBI:15378"/>
        <dbReference type="ChEBI" id="CHEBI:57856"/>
        <dbReference type="ChEBI" id="CHEBI:59789"/>
        <dbReference type="ChEBI" id="CHEBI:73542"/>
        <dbReference type="ChEBI" id="CHEBI:74269"/>
        <dbReference type="EC" id="2.1.1.221"/>
    </reaction>
</comment>
<dbReference type="InterPro" id="IPR007356">
    <property type="entry name" value="tRNA_m1G_MeTrfase_euk"/>
</dbReference>
<evidence type="ECO:0000256" key="3">
    <source>
        <dbReference type="ARBA" id="ARBA00022679"/>
    </source>
</evidence>
<evidence type="ECO:0000313" key="9">
    <source>
        <dbReference type="Proteomes" id="UP001230268"/>
    </source>
</evidence>
<dbReference type="GO" id="GO:0002939">
    <property type="term" value="P:tRNA N1-guanine methylation"/>
    <property type="evidence" value="ECO:0007669"/>
    <property type="project" value="TreeGrafter"/>
</dbReference>
<keyword evidence="9" id="KW-1185">Reference proteome</keyword>
<organism evidence="8 9">
    <name type="scientific">Babesia gibsoni</name>
    <dbReference type="NCBI Taxonomy" id="33632"/>
    <lineage>
        <taxon>Eukaryota</taxon>
        <taxon>Sar</taxon>
        <taxon>Alveolata</taxon>
        <taxon>Apicomplexa</taxon>
        <taxon>Aconoidasida</taxon>
        <taxon>Piroplasmida</taxon>
        <taxon>Babesiidae</taxon>
        <taxon>Babesia</taxon>
    </lineage>
</organism>
<evidence type="ECO:0000256" key="2">
    <source>
        <dbReference type="ARBA" id="ARBA00022603"/>
    </source>
</evidence>
<feature type="compositionally biased region" description="Basic and acidic residues" evidence="6">
    <location>
        <begin position="1"/>
        <end position="15"/>
    </location>
</feature>
<gene>
    <name evidence="8" type="ORF">BgAZ_108810</name>
</gene>
<evidence type="ECO:0000256" key="4">
    <source>
        <dbReference type="ARBA" id="ARBA00022691"/>
    </source>
</evidence>
<feature type="region of interest" description="Disordered" evidence="6">
    <location>
        <begin position="1"/>
        <end position="38"/>
    </location>
</feature>
<keyword evidence="4" id="KW-0949">S-adenosyl-L-methionine</keyword>
<keyword evidence="2 8" id="KW-0489">Methyltransferase</keyword>
<dbReference type="PROSITE" id="PS51675">
    <property type="entry name" value="SAM_MT_TRM10"/>
    <property type="match status" value="1"/>
</dbReference>
<dbReference type="Gene3D" id="3.40.1280.30">
    <property type="match status" value="1"/>
</dbReference>
<dbReference type="Proteomes" id="UP001230268">
    <property type="component" value="Unassembled WGS sequence"/>
</dbReference>
<dbReference type="GO" id="GO:0005634">
    <property type="term" value="C:nucleus"/>
    <property type="evidence" value="ECO:0007669"/>
    <property type="project" value="TreeGrafter"/>
</dbReference>
<evidence type="ECO:0000256" key="1">
    <source>
        <dbReference type="ARBA" id="ARBA00012797"/>
    </source>
</evidence>
<dbReference type="AlphaFoldDB" id="A0AAD8PGC1"/>
<reference evidence="8" key="1">
    <citation type="submission" date="2023-08" db="EMBL/GenBank/DDBJ databases">
        <title>Draft sequence of the Babesia gibsoni genome.</title>
        <authorList>
            <person name="Yamagishi J.Y."/>
            <person name="Xuan X.X."/>
        </authorList>
    </citation>
    <scope>NUCLEOTIDE SEQUENCE</scope>
    <source>
        <strain evidence="8">Azabu</strain>
    </source>
</reference>
<dbReference type="EMBL" id="JAVEPI010000001">
    <property type="protein sequence ID" value="KAK1444975.1"/>
    <property type="molecule type" value="Genomic_DNA"/>
</dbReference>
<accession>A0AAD8PGC1</accession>
<proteinExistence type="predicted"/>
<sequence>MESNIEGKSDNDGKDTFPTFSKQEGDHNGMNMSDSAAFPSRHERKKNFMELCRRNCTLVIDCEYDCYENEKESKSLAQQLMQSYSFNKRAVKPLNLVICGIQQGSFLAEAFEKISGTDNWSCTLEYKSLEEIYPSNAVTYLSADAEEVLEDISDSGIYVIGGIVDRNRLKGISLSRSKQIGASCKRLPIKEHVKLSQSHVLSITACVSIFLNYTLNRDWHKALVESIPKRKLL</sequence>
<evidence type="ECO:0000256" key="5">
    <source>
        <dbReference type="ARBA" id="ARBA00048434"/>
    </source>
</evidence>
<evidence type="ECO:0000259" key="7">
    <source>
        <dbReference type="PROSITE" id="PS51675"/>
    </source>
</evidence>
<name>A0AAD8PGC1_BABGI</name>
<dbReference type="GO" id="GO:0000049">
    <property type="term" value="F:tRNA binding"/>
    <property type="evidence" value="ECO:0007669"/>
    <property type="project" value="TreeGrafter"/>
</dbReference>
<dbReference type="GO" id="GO:0052905">
    <property type="term" value="F:tRNA (guanosine(9)-N1)-methyltransferase activity"/>
    <property type="evidence" value="ECO:0007669"/>
    <property type="project" value="UniProtKB-EC"/>
</dbReference>
<dbReference type="InterPro" id="IPR038459">
    <property type="entry name" value="MT_TRM10-typ_sf"/>
</dbReference>
<dbReference type="CDD" id="cd18089">
    <property type="entry name" value="SPOUT_Trm10-like"/>
    <property type="match status" value="1"/>
</dbReference>
<keyword evidence="3" id="KW-0808">Transferase</keyword>